<keyword evidence="4" id="KW-0677">Repeat</keyword>
<evidence type="ECO:0000256" key="4">
    <source>
        <dbReference type="ARBA" id="ARBA00022737"/>
    </source>
</evidence>
<evidence type="ECO:0000256" key="8">
    <source>
        <dbReference type="SAM" id="Phobius"/>
    </source>
</evidence>
<dbReference type="SUPFAM" id="SSF81338">
    <property type="entry name" value="Aquaporin-like"/>
    <property type="match status" value="1"/>
</dbReference>
<dbReference type="GO" id="GO:0015250">
    <property type="term" value="F:water channel activity"/>
    <property type="evidence" value="ECO:0007669"/>
    <property type="project" value="InterPro"/>
</dbReference>
<gene>
    <name evidence="9" type="ORF">LLUT_LOCUS36233</name>
</gene>
<dbReference type="PANTHER" id="PTHR46739">
    <property type="entry name" value="AQUAPORIN SIP1-1"/>
    <property type="match status" value="1"/>
</dbReference>
<keyword evidence="6 8" id="KW-0472">Membrane</keyword>
<dbReference type="InterPro" id="IPR044222">
    <property type="entry name" value="SIP1-1/2-like"/>
</dbReference>
<accession>A0AAV1YQ21</accession>
<feature type="transmembrane region" description="Helical" evidence="8">
    <location>
        <begin position="77"/>
        <end position="95"/>
    </location>
</feature>
<reference evidence="9 10" key="1">
    <citation type="submission" date="2024-03" db="EMBL/GenBank/DDBJ databases">
        <authorList>
            <person name="Martinez-Hernandez J."/>
        </authorList>
    </citation>
    <scope>NUCLEOTIDE SEQUENCE [LARGE SCALE GENOMIC DNA]</scope>
</reference>
<evidence type="ECO:0008006" key="11">
    <source>
        <dbReference type="Google" id="ProtNLM"/>
    </source>
</evidence>
<keyword evidence="3 8" id="KW-0812">Transmembrane</keyword>
<keyword evidence="5 8" id="KW-1133">Transmembrane helix</keyword>
<evidence type="ECO:0000256" key="6">
    <source>
        <dbReference type="ARBA" id="ARBA00023136"/>
    </source>
</evidence>
<protein>
    <recommendedName>
        <fullName evidence="11">Aquaporin</fullName>
    </recommendedName>
</protein>
<dbReference type="Proteomes" id="UP001497480">
    <property type="component" value="Unassembled WGS sequence"/>
</dbReference>
<evidence type="ECO:0000256" key="7">
    <source>
        <dbReference type="ARBA" id="ARBA00024030"/>
    </source>
</evidence>
<dbReference type="PANTHER" id="PTHR46739:SF3">
    <property type="entry name" value="AQUAPORIN SIP1-1"/>
    <property type="match status" value="1"/>
</dbReference>
<proteinExistence type="inferred from homology"/>
<evidence type="ECO:0000256" key="5">
    <source>
        <dbReference type="ARBA" id="ARBA00022989"/>
    </source>
</evidence>
<comment type="caution">
    <text evidence="9">The sequence shown here is derived from an EMBL/GenBank/DDBJ whole genome shotgun (WGS) entry which is preliminary data.</text>
</comment>
<dbReference type="GO" id="GO:0016020">
    <property type="term" value="C:membrane"/>
    <property type="evidence" value="ECO:0007669"/>
    <property type="project" value="UniProtKB-SubCell"/>
</dbReference>
<dbReference type="PRINTS" id="PR00783">
    <property type="entry name" value="MINTRINSICP"/>
</dbReference>
<feature type="transmembrane region" description="Helical" evidence="8">
    <location>
        <begin position="45"/>
        <end position="65"/>
    </location>
</feature>
<evidence type="ECO:0000256" key="1">
    <source>
        <dbReference type="ARBA" id="ARBA00004141"/>
    </source>
</evidence>
<evidence type="ECO:0000256" key="3">
    <source>
        <dbReference type="ARBA" id="ARBA00022692"/>
    </source>
</evidence>
<name>A0AAV1YQ21_LUPLU</name>
<keyword evidence="10" id="KW-1185">Reference proteome</keyword>
<sequence length="103" mass="11050">MENELFILMWRALGAAGGAIAIMEVIPKEFKHMTGGPSLKVDLHTGVVVEGVLTFAITFAVLFIILKGPRSELVKTWLLAMSTMALVMVGSAYTGPSMNPANE</sequence>
<dbReference type="AlphaFoldDB" id="A0AAV1YQ21"/>
<dbReference type="EMBL" id="CAXHTB010000026">
    <property type="protein sequence ID" value="CAL0335173.1"/>
    <property type="molecule type" value="Genomic_DNA"/>
</dbReference>
<keyword evidence="2" id="KW-0813">Transport</keyword>
<organism evidence="9 10">
    <name type="scientific">Lupinus luteus</name>
    <name type="common">European yellow lupine</name>
    <dbReference type="NCBI Taxonomy" id="3873"/>
    <lineage>
        <taxon>Eukaryota</taxon>
        <taxon>Viridiplantae</taxon>
        <taxon>Streptophyta</taxon>
        <taxon>Embryophyta</taxon>
        <taxon>Tracheophyta</taxon>
        <taxon>Spermatophyta</taxon>
        <taxon>Magnoliopsida</taxon>
        <taxon>eudicotyledons</taxon>
        <taxon>Gunneridae</taxon>
        <taxon>Pentapetalae</taxon>
        <taxon>rosids</taxon>
        <taxon>fabids</taxon>
        <taxon>Fabales</taxon>
        <taxon>Fabaceae</taxon>
        <taxon>Papilionoideae</taxon>
        <taxon>50 kb inversion clade</taxon>
        <taxon>genistoids sensu lato</taxon>
        <taxon>core genistoids</taxon>
        <taxon>Genisteae</taxon>
        <taxon>Lupinus</taxon>
    </lineage>
</organism>
<comment type="similarity">
    <text evidence="7">Belongs to the MIP/aquaporin (TC 1.A.8) family. SIP (TC 1.A.8.10) subfamily.</text>
</comment>
<evidence type="ECO:0000256" key="2">
    <source>
        <dbReference type="ARBA" id="ARBA00022448"/>
    </source>
</evidence>
<evidence type="ECO:0000313" key="9">
    <source>
        <dbReference type="EMBL" id="CAL0335173.1"/>
    </source>
</evidence>
<evidence type="ECO:0000313" key="10">
    <source>
        <dbReference type="Proteomes" id="UP001497480"/>
    </source>
</evidence>
<comment type="subcellular location">
    <subcellularLocation>
        <location evidence="1">Membrane</location>
        <topology evidence="1">Multi-pass membrane protein</topology>
    </subcellularLocation>
</comment>
<dbReference type="Gene3D" id="1.20.1080.10">
    <property type="entry name" value="Glycerol uptake facilitator protein"/>
    <property type="match status" value="1"/>
</dbReference>
<dbReference type="InterPro" id="IPR023271">
    <property type="entry name" value="Aquaporin-like"/>
</dbReference>
<dbReference type="InterPro" id="IPR000425">
    <property type="entry name" value="MIP"/>
</dbReference>